<evidence type="ECO:0000313" key="1">
    <source>
        <dbReference type="EMBL" id="MFH5206731.1"/>
    </source>
</evidence>
<organism evidence="1 4">
    <name type="scientific">Antrihabitans spumae</name>
    <dbReference type="NCBI Taxonomy" id="3373370"/>
    <lineage>
        <taxon>Bacteria</taxon>
        <taxon>Bacillati</taxon>
        <taxon>Actinomycetota</taxon>
        <taxon>Actinomycetes</taxon>
        <taxon>Mycobacteriales</taxon>
        <taxon>Nocardiaceae</taxon>
        <taxon>Antrihabitans</taxon>
    </lineage>
</organism>
<protein>
    <submittedName>
        <fullName evidence="1">Uncharacterized protein</fullName>
    </submittedName>
</protein>
<evidence type="ECO:0000313" key="3">
    <source>
        <dbReference type="EMBL" id="MFH5241886.1"/>
    </source>
</evidence>
<evidence type="ECO:0000313" key="4">
    <source>
        <dbReference type="Proteomes" id="UP001609175"/>
    </source>
</evidence>
<dbReference type="EMBL" id="JBIMSN010000062">
    <property type="protein sequence ID" value="MFH5229983.1"/>
    <property type="molecule type" value="Genomic_DNA"/>
</dbReference>
<reference evidence="4 5" key="1">
    <citation type="submission" date="2024-10" db="EMBL/GenBank/DDBJ databases">
        <authorList>
            <person name="Riesco R."/>
        </authorList>
    </citation>
    <scope>NUCLEOTIDE SEQUENCE [LARGE SCALE GENOMIC DNA]</scope>
    <source>
        <strain evidence="3 5">NCIMB 15448</strain>
        <strain evidence="1 4">NCIMB 15449</strain>
        <strain evidence="2 6">NCIMB 15450</strain>
    </source>
</reference>
<evidence type="ECO:0000313" key="2">
    <source>
        <dbReference type="EMBL" id="MFH5229983.1"/>
    </source>
</evidence>
<dbReference type="Proteomes" id="UP001609176">
    <property type="component" value="Unassembled WGS sequence"/>
</dbReference>
<dbReference type="RefSeq" id="WP_395112113.1">
    <property type="nucleotide sequence ID" value="NZ_JBIMSN010000062.1"/>
</dbReference>
<dbReference type="Proteomes" id="UP001609175">
    <property type="component" value="Unassembled WGS sequence"/>
</dbReference>
<gene>
    <name evidence="3" type="ORF">ACHIPV_08295</name>
    <name evidence="1" type="ORF">ACHIPZ_00565</name>
    <name evidence="2" type="ORF">ACHIRB_15575</name>
</gene>
<dbReference type="Proteomes" id="UP001609219">
    <property type="component" value="Unassembled WGS sequence"/>
</dbReference>
<proteinExistence type="predicted"/>
<evidence type="ECO:0000313" key="5">
    <source>
        <dbReference type="Proteomes" id="UP001609176"/>
    </source>
</evidence>
<name>A0ABW7JHU3_9NOCA</name>
<dbReference type="EMBL" id="JBIMSP010000009">
    <property type="protein sequence ID" value="MFH5241886.1"/>
    <property type="molecule type" value="Genomic_DNA"/>
</dbReference>
<evidence type="ECO:0000313" key="6">
    <source>
        <dbReference type="Proteomes" id="UP001609219"/>
    </source>
</evidence>
<dbReference type="EMBL" id="JBIMSO010000001">
    <property type="protein sequence ID" value="MFH5206731.1"/>
    <property type="molecule type" value="Genomic_DNA"/>
</dbReference>
<keyword evidence="6" id="KW-1185">Reference proteome</keyword>
<accession>A0ABW7JHU3</accession>
<comment type="caution">
    <text evidence="1">The sequence shown here is derived from an EMBL/GenBank/DDBJ whole genome shotgun (WGS) entry which is preliminary data.</text>
</comment>
<sequence length="127" mass="13649">MTEPTDVKHLWARLQNAASTGELLLEEGVAAEVAAACEELIQGYGRLIDDATSLQSVRGFGEIESGVQLAQKFSRKAVGGHDALVDRLEEHIAIVTMIQQTVTTAAAKIEGEDHMLTAHLSTIDPQL</sequence>